<organism evidence="1 2">
    <name type="scientific">Phoenix dactylifera</name>
    <name type="common">Date palm</name>
    <dbReference type="NCBI Taxonomy" id="42345"/>
    <lineage>
        <taxon>Eukaryota</taxon>
        <taxon>Viridiplantae</taxon>
        <taxon>Streptophyta</taxon>
        <taxon>Embryophyta</taxon>
        <taxon>Tracheophyta</taxon>
        <taxon>Spermatophyta</taxon>
        <taxon>Magnoliopsida</taxon>
        <taxon>Liliopsida</taxon>
        <taxon>Arecaceae</taxon>
        <taxon>Coryphoideae</taxon>
        <taxon>Phoeniceae</taxon>
        <taxon>Phoenix</taxon>
    </lineage>
</organism>
<dbReference type="Gene3D" id="3.60.10.10">
    <property type="entry name" value="Endonuclease/exonuclease/phosphatase"/>
    <property type="match status" value="1"/>
</dbReference>
<proteinExistence type="predicted"/>
<dbReference type="RefSeq" id="XP_008778196.2">
    <property type="nucleotide sequence ID" value="XM_008779974.2"/>
</dbReference>
<dbReference type="PANTHER" id="PTHR33710:SF71">
    <property type="entry name" value="ENDONUCLEASE_EXONUCLEASE_PHOSPHATASE DOMAIN-CONTAINING PROTEIN"/>
    <property type="match status" value="1"/>
</dbReference>
<dbReference type="Proteomes" id="UP000228380">
    <property type="component" value="Unplaced"/>
</dbReference>
<reference evidence="2" key="1">
    <citation type="submission" date="2025-08" db="UniProtKB">
        <authorList>
            <consortium name="RefSeq"/>
        </authorList>
    </citation>
    <scope>IDENTIFICATION</scope>
    <source>
        <tissue evidence="2">Young leaves</tissue>
    </source>
</reference>
<gene>
    <name evidence="2" type="primary">LOC103698023</name>
</gene>
<dbReference type="InterPro" id="IPR036691">
    <property type="entry name" value="Endo/exonu/phosph_ase_sf"/>
</dbReference>
<keyword evidence="1" id="KW-1185">Reference proteome</keyword>
<evidence type="ECO:0000313" key="2">
    <source>
        <dbReference type="RefSeq" id="XP_008778196.2"/>
    </source>
</evidence>
<name>A0A8B7BJ53_PHODC</name>
<dbReference type="GeneID" id="103698023"/>
<dbReference type="AlphaFoldDB" id="A0A8B7BJ53"/>
<evidence type="ECO:0000313" key="1">
    <source>
        <dbReference type="Proteomes" id="UP000228380"/>
    </source>
</evidence>
<protein>
    <submittedName>
        <fullName evidence="2">Uncharacterized protein LOC103698023</fullName>
    </submittedName>
</protein>
<dbReference type="PANTHER" id="PTHR33710">
    <property type="entry name" value="BNAC02G09200D PROTEIN"/>
    <property type="match status" value="1"/>
</dbReference>
<dbReference type="KEGG" id="pda:103698023"/>
<accession>A0A8B7BJ53</accession>
<sequence length="544" mass="62153">MEFEEGECYFSENDVEEHTPKMDEATPQPLAICADGATTPMANQLAIKAKDSLKKKKMKGSGGKVKKGRKYYFPRGGGGGLNDPLKHSEVQLLIRKERLSLCDLVETKVKVRNKEKVANTIFRNWGLLCNYNASSHGRIWIGWNPQEVAVVLINSSNQVMHVHVRDLAKNSSFIVSIVYGDNCPIKWSELWADLVSRSVGWKSSPWVLMGDFNAIKSQEEMVGGSHSWPSWQNDFATCLFQYGLSDLRQNGCLFTWSNRQDKAPIMKKLDRVLANLRWECDFSGSEAYFPPSGVLDHSLMVVTPAALPSRKTPFKFFDLWAEHPQFLSVVAKAWAIDVKGSPMCQLCHQLKHLKGELKKFNEEFFTNLPWRVVRAKEALEEVQHMIQRHLLDSTFHTKESRLIKDYLELSRAEESFLKQKAWVQWLNLGDKNLRFFFQSMKLFQSRSKITFISIDDGARVETLGEVSDTIVQFFQNLLGSHAVASVDEDMLQRVLPKRLTEIQREDLDRSVSDDEIRMVMFSLKDNKAPDPDGFSAGFFKRPGI</sequence>
<dbReference type="SUPFAM" id="SSF56219">
    <property type="entry name" value="DNase I-like"/>
    <property type="match status" value="1"/>
</dbReference>
<dbReference type="OrthoDB" id="684496at2759"/>